<evidence type="ECO:0000313" key="2">
    <source>
        <dbReference type="EMBL" id="OLY77734.1"/>
    </source>
</evidence>
<reference evidence="2 3" key="1">
    <citation type="journal article" date="2016" name="Mol. Biol. Evol.">
        <title>Genome-Wide Survey of Gut Fungi (Harpellales) Reveals the First Horizontally Transferred Ubiquitin Gene from a Mosquito Host.</title>
        <authorList>
            <person name="Wang Y."/>
            <person name="White M.M."/>
            <person name="Kvist S."/>
            <person name="Moncalvo J.M."/>
        </authorList>
    </citation>
    <scope>NUCLEOTIDE SEQUENCE [LARGE SCALE GENOMIC DNA]</scope>
    <source>
        <strain evidence="2 3">ALG-7-W6</strain>
    </source>
</reference>
<evidence type="ECO:0008006" key="4">
    <source>
        <dbReference type="Google" id="ProtNLM"/>
    </source>
</evidence>
<comment type="caution">
    <text evidence="2">The sequence shown here is derived from an EMBL/GenBank/DDBJ whole genome shotgun (WGS) entry which is preliminary data.</text>
</comment>
<dbReference type="STRING" id="133383.A0A1R0GLH2"/>
<dbReference type="InterPro" id="IPR012098">
    <property type="entry name" value="SND3_fun"/>
</dbReference>
<dbReference type="PANTHER" id="PTHR28112:SF1">
    <property type="entry name" value="SRP-INDEPENDENT TARGETING PROTEIN 3"/>
    <property type="match status" value="1"/>
</dbReference>
<dbReference type="GO" id="GO:0005783">
    <property type="term" value="C:endoplasmic reticulum"/>
    <property type="evidence" value="ECO:0007669"/>
    <property type="project" value="InterPro"/>
</dbReference>
<name>A0A1R0GLH2_9FUNG</name>
<protein>
    <recommendedName>
        <fullName evidence="4">Inorganic phosphate transport protein PHO88</fullName>
    </recommendedName>
</protein>
<feature type="region of interest" description="Disordered" evidence="1">
    <location>
        <begin position="158"/>
        <end position="190"/>
    </location>
</feature>
<dbReference type="OrthoDB" id="18139at2759"/>
<accession>A0A1R0GLH2</accession>
<dbReference type="AlphaFoldDB" id="A0A1R0GLH2"/>
<feature type="compositionally biased region" description="Low complexity" evidence="1">
    <location>
        <begin position="163"/>
        <end position="175"/>
    </location>
</feature>
<evidence type="ECO:0000313" key="3">
    <source>
        <dbReference type="Proteomes" id="UP000187455"/>
    </source>
</evidence>
<dbReference type="Proteomes" id="UP000187455">
    <property type="component" value="Unassembled WGS sequence"/>
</dbReference>
<proteinExistence type="predicted"/>
<evidence type="ECO:0000256" key="1">
    <source>
        <dbReference type="SAM" id="MobiDB-lite"/>
    </source>
</evidence>
<dbReference type="EMBL" id="LSSL01007709">
    <property type="protein sequence ID" value="OLY77734.1"/>
    <property type="molecule type" value="Genomic_DNA"/>
</dbReference>
<gene>
    <name evidence="2" type="ORF">AYI68_g8233</name>
</gene>
<sequence>MVLIFGSIQVAKRLGIDQPEKINQLRTLFVTTTIIFYTLGLVIRQIVISKKNTTPFEYSEPATNGQEQPTVVKTTIGEYDLGEINKLLKSSFMSTLIVSALHLYFKISQPLIVQSVLPLFSILKSPIFLVHVLGFSPTGEYERPWVVKSAFGNFESAPTPVDSAAAESTTASSTEKPAIKASSVEEKKKI</sequence>
<keyword evidence="3" id="KW-1185">Reference proteome</keyword>
<dbReference type="GO" id="GO:0005739">
    <property type="term" value="C:mitochondrion"/>
    <property type="evidence" value="ECO:0007669"/>
    <property type="project" value="TreeGrafter"/>
</dbReference>
<dbReference type="Pfam" id="PF10032">
    <property type="entry name" value="Pho88"/>
    <property type="match status" value="1"/>
</dbReference>
<dbReference type="GO" id="GO:0045047">
    <property type="term" value="P:protein targeting to ER"/>
    <property type="evidence" value="ECO:0007669"/>
    <property type="project" value="InterPro"/>
</dbReference>
<organism evidence="2 3">
    <name type="scientific">Smittium mucronatum</name>
    <dbReference type="NCBI Taxonomy" id="133383"/>
    <lineage>
        <taxon>Eukaryota</taxon>
        <taxon>Fungi</taxon>
        <taxon>Fungi incertae sedis</taxon>
        <taxon>Zoopagomycota</taxon>
        <taxon>Kickxellomycotina</taxon>
        <taxon>Harpellomycetes</taxon>
        <taxon>Harpellales</taxon>
        <taxon>Legeriomycetaceae</taxon>
        <taxon>Smittium</taxon>
    </lineage>
</organism>
<dbReference type="PANTHER" id="PTHR28112">
    <property type="entry name" value="SRP-INDEPENDENT TARGETING PROTEIN 3"/>
    <property type="match status" value="1"/>
</dbReference>